<sequence length="1254" mass="126954">MPRPNVGRSALKAVGHGALGSALGSHEVMHPNLGLHSAAASGNIGLIKFALENGQPANSNLNGILPLHAACSGGNEQAVRMLLLHGAEVNAPRLRSKNSGGGAGVEGSTPLHFAAANGHLEIMRILLEAGARPAATDKEGTSAEALAAGNGHTECVKLLRSWIAAYGTNGLAGIVSARDTVRRDMSLGSVGYPRYAAGGQPSSSSSAGMGGALAAGSADENPAAMARGARSGDDSMLRGQRSFDQLARAQPAHRSHTAGRVSGHLLKTSSNPNLKGAPGSTGDGTVQRAQAGMYLAGQPPTSSPTGINRRLTDRSPSPLDPAEESELAFSSAATPAGISAHGVGSSATGFGGPAGSSGGEPPDSAPPHSPNRKFGKLASKRSLSNMLRKATGTDKASVSGSSSASSLVAAPHDPSTPGLSSRPPRSEQRSYDTSSSLADGSGSVQSERRPTGLDASHPRAYDDHDDDSHLSETPTTAPHHRSAFPDATQRPDPAAGAAYQAASTSASTSAPLRQQPRLRGSASSSALSASAVARNAARARSSSNEQIASAGRHIGTRTPMAGKASLDIARAEQLYPGASHGLADVRHADGVHRGAGPQDHRQATGAGGSLGMARARRTGDSAAAGALQEHELSSDFTSSDGSLSTDARERAGSQLSQHAARCDTSFDSRTGSQYARPLYEASDLEDDQELLGDTMPMSPEEAAGEHHDVHHLPAGLRTLSARRGAPRQDASSSRMAGLGPSSSNPSSPSVLGDYRSRNRSTSSVSAVSAGSQTGPVGAAASQAEGSSHLRDSPGLQAASQALSIADEMGMSHPTTRANRSGSHADSVSSRPSTSSLRSTYLSAAEQAQAILNQESRRPHSSEGTETQSASKRAGFHTDVLRSKTVNESSQHSGLRNLFLDAPTTPNLDPGAGHAHKALGSPLSPRLPVGTAGGDGGQRSRPTAMDRSPYEQTTGSGGSAGPSHSRVAGRASEDLLRQQRPTILTWNSEATLTGRSDALPVTPVMSNGHFGADGSGSGSSPRGNHRHSPSAPSQLSSYASQHHDRSPSSGLTPDSRLASGHGSGHGSGSGNTPPVPPRKDSYLSLAAAAAAATPSSSSSNGLLTPDVAATHSQQRSTSGPPVTGSGGPPPSPHPPTLSSKDSSGLVVGLGFEGSAGAAPRRPSRDVQQPQRPSMNMMRTATSSTIGSQSTTTGPEDGSHPYHHDDVGGGGSSSGATGSAKASGGGTLSGKRKQLVRNFLSGIKSSASGSASSSHC</sequence>
<accession>A0A061H809</accession>
<dbReference type="eggNOG" id="KOG0504">
    <property type="taxonomic scope" value="Eukaryota"/>
</dbReference>
<evidence type="ECO:0000256" key="2">
    <source>
        <dbReference type="ARBA" id="ARBA00023043"/>
    </source>
</evidence>
<dbReference type="OrthoDB" id="194358at2759"/>
<dbReference type="GeneID" id="19318585"/>
<feature type="compositionally biased region" description="Polar residues" evidence="4">
    <location>
        <begin position="978"/>
        <end position="993"/>
    </location>
</feature>
<keyword evidence="2 3" id="KW-0040">ANK repeat</keyword>
<feature type="compositionally biased region" description="Low complexity" evidence="4">
    <location>
        <begin position="494"/>
        <end position="510"/>
    </location>
</feature>
<dbReference type="PANTHER" id="PTHR24173:SF74">
    <property type="entry name" value="ANKYRIN REPEAT DOMAIN-CONTAINING PROTEIN 16"/>
    <property type="match status" value="1"/>
</dbReference>
<name>A0A061H809_9BASI</name>
<feature type="compositionally biased region" description="Low complexity" evidence="4">
    <location>
        <begin position="826"/>
        <end position="842"/>
    </location>
</feature>
<feature type="region of interest" description="Disordered" evidence="4">
    <location>
        <begin position="194"/>
        <end position="565"/>
    </location>
</feature>
<feature type="region of interest" description="Disordered" evidence="4">
    <location>
        <begin position="589"/>
        <end position="670"/>
    </location>
</feature>
<feature type="compositionally biased region" description="Polar residues" evidence="4">
    <location>
        <begin position="1164"/>
        <end position="1177"/>
    </location>
</feature>
<proteinExistence type="predicted"/>
<feature type="repeat" description="ANK" evidence="3">
    <location>
        <begin position="62"/>
        <end position="94"/>
    </location>
</feature>
<feature type="compositionally biased region" description="Low complexity" evidence="4">
    <location>
        <begin position="634"/>
        <end position="645"/>
    </location>
</feature>
<protein>
    <submittedName>
        <fullName evidence="5">Uncharacterized protein</fullName>
    </submittedName>
</protein>
<feature type="compositionally biased region" description="Low complexity" evidence="4">
    <location>
        <begin position="1178"/>
        <end position="1191"/>
    </location>
</feature>
<dbReference type="Proteomes" id="UP000053664">
    <property type="component" value="Unassembled WGS sequence"/>
</dbReference>
<evidence type="ECO:0000256" key="4">
    <source>
        <dbReference type="SAM" id="MobiDB-lite"/>
    </source>
</evidence>
<dbReference type="EMBL" id="KE361636">
    <property type="protein sequence ID" value="EPQ28155.1"/>
    <property type="molecule type" value="Genomic_DNA"/>
</dbReference>
<dbReference type="InterPro" id="IPR002110">
    <property type="entry name" value="Ankyrin_rpt"/>
</dbReference>
<feature type="compositionally biased region" description="Gly residues" evidence="4">
    <location>
        <begin position="349"/>
        <end position="358"/>
    </location>
</feature>
<feature type="compositionally biased region" description="Basic residues" evidence="4">
    <location>
        <begin position="370"/>
        <end position="379"/>
    </location>
</feature>
<dbReference type="SMART" id="SM00248">
    <property type="entry name" value="ANK"/>
    <property type="match status" value="3"/>
</dbReference>
<organism evidence="5 6">
    <name type="scientific">Pseudozyma flocculosa PF-1</name>
    <dbReference type="NCBI Taxonomy" id="1277687"/>
    <lineage>
        <taxon>Eukaryota</taxon>
        <taxon>Fungi</taxon>
        <taxon>Dikarya</taxon>
        <taxon>Basidiomycota</taxon>
        <taxon>Ustilaginomycotina</taxon>
        <taxon>Ustilaginomycetes</taxon>
        <taxon>Ustilaginales</taxon>
        <taxon>Ustilaginaceae</taxon>
        <taxon>Pseudozyma</taxon>
    </lineage>
</organism>
<dbReference type="Pfam" id="PF13637">
    <property type="entry name" value="Ank_4"/>
    <property type="match status" value="1"/>
</dbReference>
<feature type="compositionally biased region" description="Low complexity" evidence="4">
    <location>
        <begin position="517"/>
        <end position="543"/>
    </location>
</feature>
<evidence type="ECO:0000313" key="5">
    <source>
        <dbReference type="EMBL" id="EPQ28155.1"/>
    </source>
</evidence>
<dbReference type="InterPro" id="IPR036770">
    <property type="entry name" value="Ankyrin_rpt-contain_sf"/>
</dbReference>
<feature type="compositionally biased region" description="Basic and acidic residues" evidence="4">
    <location>
        <begin position="589"/>
        <end position="602"/>
    </location>
</feature>
<dbReference type="KEGG" id="pfp:PFL1_04482"/>
<feature type="compositionally biased region" description="Low complexity" evidence="4">
    <location>
        <begin position="740"/>
        <end position="749"/>
    </location>
</feature>
<dbReference type="RefSeq" id="XP_007880197.1">
    <property type="nucleotide sequence ID" value="XM_007882006.1"/>
</dbReference>
<feature type="compositionally biased region" description="Low complexity" evidence="4">
    <location>
        <begin position="396"/>
        <end position="410"/>
    </location>
</feature>
<evidence type="ECO:0000256" key="3">
    <source>
        <dbReference type="PROSITE-ProRule" id="PRU00023"/>
    </source>
</evidence>
<feature type="repeat" description="ANK" evidence="3">
    <location>
        <begin position="106"/>
        <end position="138"/>
    </location>
</feature>
<feature type="compositionally biased region" description="Polar residues" evidence="4">
    <location>
        <begin position="1029"/>
        <end position="1039"/>
    </location>
</feature>
<feature type="compositionally biased region" description="Basic and acidic residues" evidence="4">
    <location>
        <begin position="1195"/>
        <end position="1205"/>
    </location>
</feature>
<feature type="compositionally biased region" description="Polar residues" evidence="4">
    <location>
        <begin position="812"/>
        <end position="825"/>
    </location>
</feature>
<dbReference type="AlphaFoldDB" id="A0A061H809"/>
<dbReference type="PROSITE" id="PS50297">
    <property type="entry name" value="ANK_REP_REGION"/>
    <property type="match status" value="2"/>
</dbReference>
<feature type="compositionally biased region" description="Low complexity" evidence="4">
    <location>
        <begin position="196"/>
        <end position="207"/>
    </location>
</feature>
<feature type="compositionally biased region" description="Polar residues" evidence="4">
    <location>
        <begin position="431"/>
        <end position="445"/>
    </location>
</feature>
<feature type="compositionally biased region" description="Low complexity" evidence="4">
    <location>
        <begin position="759"/>
        <end position="774"/>
    </location>
</feature>
<feature type="compositionally biased region" description="Polar residues" evidence="4">
    <location>
        <begin position="883"/>
        <end position="893"/>
    </location>
</feature>
<feature type="compositionally biased region" description="Basic and acidic residues" evidence="4">
    <location>
        <begin position="446"/>
        <end position="470"/>
    </location>
</feature>
<dbReference type="HOGENOM" id="CLU_251176_0_0_1"/>
<dbReference type="Gene3D" id="1.25.40.20">
    <property type="entry name" value="Ankyrin repeat-containing domain"/>
    <property type="match status" value="1"/>
</dbReference>
<dbReference type="PROSITE" id="PS50088">
    <property type="entry name" value="ANK_REPEAT"/>
    <property type="match status" value="2"/>
</dbReference>
<gene>
    <name evidence="5" type="ORF">PFL1_04482</name>
</gene>
<reference evidence="5 6" key="1">
    <citation type="journal article" date="2013" name="Plant Cell">
        <title>The transition from a phytopathogenic smut ancestor to an anamorphic biocontrol agent deciphered by comparative whole-genome analysis.</title>
        <authorList>
            <person name="Lefebvre F."/>
            <person name="Joly D.L."/>
            <person name="Labbe C."/>
            <person name="Teichmann B."/>
            <person name="Linning R."/>
            <person name="Belzile F."/>
            <person name="Bakkeren G."/>
            <person name="Belanger R.R."/>
        </authorList>
    </citation>
    <scope>NUCLEOTIDE SEQUENCE [LARGE SCALE GENOMIC DNA]</scope>
    <source>
        <strain evidence="5 6">PF-1</strain>
    </source>
</reference>
<keyword evidence="1" id="KW-0677">Repeat</keyword>
<dbReference type="PANTHER" id="PTHR24173">
    <property type="entry name" value="ANKYRIN REPEAT CONTAINING"/>
    <property type="match status" value="1"/>
</dbReference>
<dbReference type="Pfam" id="PF12796">
    <property type="entry name" value="Ank_2"/>
    <property type="match status" value="1"/>
</dbReference>
<evidence type="ECO:0000313" key="6">
    <source>
        <dbReference type="Proteomes" id="UP000053664"/>
    </source>
</evidence>
<dbReference type="SUPFAM" id="SSF48403">
    <property type="entry name" value="Ankyrin repeat"/>
    <property type="match status" value="1"/>
</dbReference>
<feature type="compositionally biased region" description="Low complexity" evidence="4">
    <location>
        <begin position="1081"/>
        <end position="1098"/>
    </location>
</feature>
<feature type="region of interest" description="Disordered" evidence="4">
    <location>
        <begin position="809"/>
        <end position="1231"/>
    </location>
</feature>
<evidence type="ECO:0000256" key="1">
    <source>
        <dbReference type="ARBA" id="ARBA00022737"/>
    </source>
</evidence>
<feature type="region of interest" description="Disordered" evidence="4">
    <location>
        <begin position="721"/>
        <end position="795"/>
    </location>
</feature>